<name>A0A3E2WX14_9FIRM</name>
<gene>
    <name evidence="1" type="ORF">DWX41_08495</name>
</gene>
<proteinExistence type="predicted"/>
<dbReference type="EMBL" id="QVIA01000008">
    <property type="protein sequence ID" value="RGC32595.1"/>
    <property type="molecule type" value="Genomic_DNA"/>
</dbReference>
<reference evidence="1 2" key="1">
    <citation type="submission" date="2018-08" db="EMBL/GenBank/DDBJ databases">
        <title>A genome reference for cultivated species of the human gut microbiota.</title>
        <authorList>
            <person name="Zou Y."/>
            <person name="Xue W."/>
            <person name="Luo G."/>
        </authorList>
    </citation>
    <scope>NUCLEOTIDE SEQUENCE [LARGE SCALE GENOMIC DNA]</scope>
    <source>
        <strain evidence="1 2">AF19-21</strain>
    </source>
</reference>
<protein>
    <submittedName>
        <fullName evidence="1">Uncharacterized protein</fullName>
    </submittedName>
</protein>
<evidence type="ECO:0000313" key="2">
    <source>
        <dbReference type="Proteomes" id="UP000261111"/>
    </source>
</evidence>
<dbReference type="AlphaFoldDB" id="A0A3E2WX14"/>
<sequence length="158" mass="18317">MNYVEKVFEQATIKGIADYLLYQEKPHVEDKGYEIRMDEAFKEFEEVALTYDADRESKLIDAVDALASELTDVYTEIGLQAGFLIMLDMMKKGDYIRSREVQEISDGVYRKMYDSIFLDVSKGLKLLHDKGSEAMKAVESILIESQHKTKEIYMNFEK</sequence>
<organism evidence="1 2">
    <name type="scientific">Hungatella hathewayi</name>
    <dbReference type="NCBI Taxonomy" id="154046"/>
    <lineage>
        <taxon>Bacteria</taxon>
        <taxon>Bacillati</taxon>
        <taxon>Bacillota</taxon>
        <taxon>Clostridia</taxon>
        <taxon>Lachnospirales</taxon>
        <taxon>Lachnospiraceae</taxon>
        <taxon>Hungatella</taxon>
    </lineage>
</organism>
<comment type="caution">
    <text evidence="1">The sequence shown here is derived from an EMBL/GenBank/DDBJ whole genome shotgun (WGS) entry which is preliminary data.</text>
</comment>
<dbReference type="Proteomes" id="UP000261111">
    <property type="component" value="Unassembled WGS sequence"/>
</dbReference>
<dbReference type="GeneID" id="93335939"/>
<accession>A0A3E2WX14</accession>
<evidence type="ECO:0000313" key="1">
    <source>
        <dbReference type="EMBL" id="RGC32595.1"/>
    </source>
</evidence>
<dbReference type="RefSeq" id="WP_025655845.1">
    <property type="nucleotide sequence ID" value="NZ_QVIA01000008.1"/>
</dbReference>